<accession>A0A2H2Z1X6</accession>
<dbReference type="AlphaFoldDB" id="A0A2H2Z1X6"/>
<organism evidence="1 2">
    <name type="scientific">Trichoderma parareesei</name>
    <name type="common">Filamentous fungus</name>
    <dbReference type="NCBI Taxonomy" id="858221"/>
    <lineage>
        <taxon>Eukaryota</taxon>
        <taxon>Fungi</taxon>
        <taxon>Dikarya</taxon>
        <taxon>Ascomycota</taxon>
        <taxon>Pezizomycotina</taxon>
        <taxon>Sordariomycetes</taxon>
        <taxon>Hypocreomycetidae</taxon>
        <taxon>Hypocreales</taxon>
        <taxon>Hypocreaceae</taxon>
        <taxon>Trichoderma</taxon>
    </lineage>
</organism>
<comment type="caution">
    <text evidence="1">The sequence shown here is derived from an EMBL/GenBank/DDBJ whole genome shotgun (WGS) entry which is preliminary data.</text>
</comment>
<reference evidence="1 2" key="1">
    <citation type="journal article" date="2015" name="Genome Announc.">
        <title>Genome sequence and annotation of Trichoderma parareesei, the ancestor of the cellulase producer Trichoderma reesei.</title>
        <authorList>
            <person name="Yang D."/>
            <person name="Pomraning K."/>
            <person name="Kopchinskiy A."/>
            <person name="Karimi Aghcheh R."/>
            <person name="Atanasova L."/>
            <person name="Chenthamara K."/>
            <person name="Baker S.E."/>
            <person name="Zhang R."/>
            <person name="Shen Q."/>
            <person name="Freitag M."/>
            <person name="Kubicek C.P."/>
            <person name="Druzhinina I.S."/>
        </authorList>
    </citation>
    <scope>NUCLEOTIDE SEQUENCE [LARGE SCALE GENOMIC DNA]</scope>
    <source>
        <strain evidence="1 2">CBS 125925</strain>
    </source>
</reference>
<proteinExistence type="predicted"/>
<evidence type="ECO:0000313" key="1">
    <source>
        <dbReference type="EMBL" id="OTA00658.1"/>
    </source>
</evidence>
<keyword evidence="2" id="KW-1185">Reference proteome</keyword>
<dbReference type="Proteomes" id="UP000219286">
    <property type="component" value="Unassembled WGS sequence"/>
</dbReference>
<name>A0A2H2Z1X6_TRIPA</name>
<sequence>MDEPDLDLRGFLLQLREFPDDVQSLVIIMIEDVEDWILIALAQPPVEELVWEEDPDEETNHHLRDATDAWGYPQDHKARATGRRLYLYPQQPPPRCSALSTRNDCYHFRAI</sequence>
<dbReference type="EMBL" id="LFMI01000127">
    <property type="protein sequence ID" value="OTA00658.1"/>
    <property type="molecule type" value="Genomic_DNA"/>
</dbReference>
<protein>
    <submittedName>
        <fullName evidence="1">Uncharacterized protein</fullName>
    </submittedName>
</protein>
<evidence type="ECO:0000313" key="2">
    <source>
        <dbReference type="Proteomes" id="UP000219286"/>
    </source>
</evidence>
<gene>
    <name evidence="1" type="ORF">A9Z42_0009030</name>
</gene>